<dbReference type="AlphaFoldDB" id="A0A0K2VAY6"/>
<organism evidence="1">
    <name type="scientific">Lepeophtheirus salmonis</name>
    <name type="common">Salmon louse</name>
    <name type="synonym">Caligus salmonis</name>
    <dbReference type="NCBI Taxonomy" id="72036"/>
    <lineage>
        <taxon>Eukaryota</taxon>
        <taxon>Metazoa</taxon>
        <taxon>Ecdysozoa</taxon>
        <taxon>Arthropoda</taxon>
        <taxon>Crustacea</taxon>
        <taxon>Multicrustacea</taxon>
        <taxon>Hexanauplia</taxon>
        <taxon>Copepoda</taxon>
        <taxon>Siphonostomatoida</taxon>
        <taxon>Caligidae</taxon>
        <taxon>Lepeophtheirus</taxon>
    </lineage>
</organism>
<evidence type="ECO:0000313" key="1">
    <source>
        <dbReference type="EMBL" id="CDW47664.1"/>
    </source>
</evidence>
<accession>A0A0K2VAY6</accession>
<sequence>MFQIIKDMLKSNGVRYFSLNYSISTITHITTAIHHFLRSECLFSVCLTNLSSQVKILVISMFSFSMPYVYSKGGKENNYNAQI</sequence>
<proteinExistence type="predicted"/>
<dbReference type="EMBL" id="HACA01030303">
    <property type="protein sequence ID" value="CDW47664.1"/>
    <property type="molecule type" value="Transcribed_RNA"/>
</dbReference>
<protein>
    <submittedName>
        <fullName evidence="1">Uncharacterized protein</fullName>
    </submittedName>
</protein>
<name>A0A0K2VAY6_LEPSM</name>
<reference evidence="1" key="1">
    <citation type="submission" date="2014-05" db="EMBL/GenBank/DDBJ databases">
        <authorList>
            <person name="Chronopoulou M."/>
        </authorList>
    </citation>
    <scope>NUCLEOTIDE SEQUENCE</scope>
    <source>
        <tissue evidence="1">Whole organism</tissue>
    </source>
</reference>